<dbReference type="EMBL" id="QFFZ01000028">
    <property type="protein sequence ID" value="TEB10320.1"/>
    <property type="molecule type" value="Genomic_DNA"/>
</dbReference>
<dbReference type="Pfam" id="PF03466">
    <property type="entry name" value="LysR_substrate"/>
    <property type="match status" value="1"/>
</dbReference>
<dbReference type="Gene3D" id="3.40.190.290">
    <property type="match status" value="1"/>
</dbReference>
<reference evidence="6 7" key="1">
    <citation type="journal article" date="2018" name="Environ. Microbiol.">
        <title>Novel energy conservation strategies and behaviour of Pelotomaculum schinkii driving syntrophic propionate catabolism.</title>
        <authorList>
            <person name="Hidalgo-Ahumada C.A.P."/>
            <person name="Nobu M.K."/>
            <person name="Narihiro T."/>
            <person name="Tamaki H."/>
            <person name="Liu W.T."/>
            <person name="Kamagata Y."/>
            <person name="Stams A.J.M."/>
            <person name="Imachi H."/>
            <person name="Sousa D.Z."/>
        </authorList>
    </citation>
    <scope>NUCLEOTIDE SEQUENCE [LARGE SCALE GENOMIC DNA]</scope>
    <source>
        <strain evidence="6 7">MGP</strain>
    </source>
</reference>
<name>A0A4Y7RNJ2_9FIRM</name>
<keyword evidence="4" id="KW-0804">Transcription</keyword>
<dbReference type="SUPFAM" id="SSF46785">
    <property type="entry name" value="Winged helix' DNA-binding domain"/>
    <property type="match status" value="1"/>
</dbReference>
<evidence type="ECO:0000259" key="5">
    <source>
        <dbReference type="PROSITE" id="PS50931"/>
    </source>
</evidence>
<dbReference type="InterPro" id="IPR036390">
    <property type="entry name" value="WH_DNA-bd_sf"/>
</dbReference>
<dbReference type="GO" id="GO:0003700">
    <property type="term" value="F:DNA-binding transcription factor activity"/>
    <property type="evidence" value="ECO:0007669"/>
    <property type="project" value="InterPro"/>
</dbReference>
<dbReference type="GO" id="GO:0005829">
    <property type="term" value="C:cytosol"/>
    <property type="evidence" value="ECO:0007669"/>
    <property type="project" value="TreeGrafter"/>
</dbReference>
<evidence type="ECO:0000313" key="6">
    <source>
        <dbReference type="EMBL" id="TEB10320.1"/>
    </source>
</evidence>
<dbReference type="SUPFAM" id="SSF53850">
    <property type="entry name" value="Periplasmic binding protein-like II"/>
    <property type="match status" value="1"/>
</dbReference>
<dbReference type="PRINTS" id="PR00039">
    <property type="entry name" value="HTHLYSR"/>
</dbReference>
<dbReference type="FunFam" id="1.10.10.10:FF:000001">
    <property type="entry name" value="LysR family transcriptional regulator"/>
    <property type="match status" value="1"/>
</dbReference>
<evidence type="ECO:0000313" key="7">
    <source>
        <dbReference type="Proteomes" id="UP000297597"/>
    </source>
</evidence>
<organism evidence="6 7">
    <name type="scientific">Pelotomaculum propionicicum</name>
    <dbReference type="NCBI Taxonomy" id="258475"/>
    <lineage>
        <taxon>Bacteria</taxon>
        <taxon>Bacillati</taxon>
        <taxon>Bacillota</taxon>
        <taxon>Clostridia</taxon>
        <taxon>Eubacteriales</taxon>
        <taxon>Desulfotomaculaceae</taxon>
        <taxon>Pelotomaculum</taxon>
    </lineage>
</organism>
<dbReference type="InterPro" id="IPR000847">
    <property type="entry name" value="LysR_HTH_N"/>
</dbReference>
<dbReference type="GO" id="GO:0003677">
    <property type="term" value="F:DNA binding"/>
    <property type="evidence" value="ECO:0007669"/>
    <property type="project" value="UniProtKB-KW"/>
</dbReference>
<dbReference type="PROSITE" id="PS50931">
    <property type="entry name" value="HTH_LYSR"/>
    <property type="match status" value="1"/>
</dbReference>
<protein>
    <submittedName>
        <fullName evidence="6">HTH-type transcriptional regulator CysL</fullName>
    </submittedName>
</protein>
<sequence>MRLEQLYYLTEVAKTKSISLTAEQIYVSQPSISEAIHKLEKELGVTLLTRSTQGVCLTEDGEEVVKKSREILKLVEDLKLGFKACEPKTPTLRGNLRISSSPVICAGILQKVLITFSRNYPDVNITVKEKLPEKVILDVNTGKADLGLIVIPDGFSTSCEWAEIYFERLFYDKLVIGAGKSSPLSKRKSISLKQLLKYPVAIHQGEDINENWHVKLLKKYGEPKKILKLENPKLFYKVIIEGIAIGFFSKSFLKNFYLLEDIISIPISNTIQLSYGWVRSNTHPFLATAQEFVKVLKSSY</sequence>
<comment type="caution">
    <text evidence="6">The sequence shown here is derived from an EMBL/GenBank/DDBJ whole genome shotgun (WGS) entry which is preliminary data.</text>
</comment>
<comment type="similarity">
    <text evidence="1">Belongs to the LysR transcriptional regulatory family.</text>
</comment>
<dbReference type="Gene3D" id="1.10.10.10">
    <property type="entry name" value="Winged helix-like DNA-binding domain superfamily/Winged helix DNA-binding domain"/>
    <property type="match status" value="1"/>
</dbReference>
<evidence type="ECO:0000256" key="1">
    <source>
        <dbReference type="ARBA" id="ARBA00009437"/>
    </source>
</evidence>
<dbReference type="AlphaFoldDB" id="A0A4Y7RNJ2"/>
<dbReference type="InterPro" id="IPR036388">
    <property type="entry name" value="WH-like_DNA-bd_sf"/>
</dbReference>
<keyword evidence="3" id="KW-0238">DNA-binding</keyword>
<feature type="domain" description="HTH lysR-type" evidence="5">
    <location>
        <begin position="1"/>
        <end position="58"/>
    </location>
</feature>
<dbReference type="OrthoDB" id="119203at2"/>
<dbReference type="CDD" id="cd05466">
    <property type="entry name" value="PBP2_LTTR_substrate"/>
    <property type="match status" value="1"/>
</dbReference>
<accession>A0A4Y7RNJ2</accession>
<dbReference type="Pfam" id="PF00126">
    <property type="entry name" value="HTH_1"/>
    <property type="match status" value="1"/>
</dbReference>
<dbReference type="InterPro" id="IPR050950">
    <property type="entry name" value="HTH-type_LysR_regulators"/>
</dbReference>
<keyword evidence="2" id="KW-0805">Transcription regulation</keyword>
<gene>
    <name evidence="6" type="primary">cysL_3</name>
    <name evidence="6" type="ORF">Pmgp_02422</name>
</gene>
<dbReference type="InterPro" id="IPR005119">
    <property type="entry name" value="LysR_subst-bd"/>
</dbReference>
<evidence type="ECO:0000256" key="2">
    <source>
        <dbReference type="ARBA" id="ARBA00023015"/>
    </source>
</evidence>
<evidence type="ECO:0000256" key="4">
    <source>
        <dbReference type="ARBA" id="ARBA00023163"/>
    </source>
</evidence>
<keyword evidence="7" id="KW-1185">Reference proteome</keyword>
<dbReference type="RefSeq" id="WP_134214246.1">
    <property type="nucleotide sequence ID" value="NZ_QFFZ01000028.1"/>
</dbReference>
<dbReference type="Proteomes" id="UP000297597">
    <property type="component" value="Unassembled WGS sequence"/>
</dbReference>
<proteinExistence type="inferred from homology"/>
<dbReference type="PANTHER" id="PTHR30419">
    <property type="entry name" value="HTH-TYPE TRANSCRIPTIONAL REGULATOR YBHD"/>
    <property type="match status" value="1"/>
</dbReference>
<evidence type="ECO:0000256" key="3">
    <source>
        <dbReference type="ARBA" id="ARBA00023125"/>
    </source>
</evidence>